<sequence>MMARSMTFQRAGEQGRSSGCPSEDL</sequence>
<dbReference type="AlphaFoldDB" id="A0A0E9RJZ7"/>
<evidence type="ECO:0000256" key="1">
    <source>
        <dbReference type="SAM" id="MobiDB-lite"/>
    </source>
</evidence>
<reference evidence="2" key="1">
    <citation type="submission" date="2014-11" db="EMBL/GenBank/DDBJ databases">
        <authorList>
            <person name="Amaro Gonzalez C."/>
        </authorList>
    </citation>
    <scope>NUCLEOTIDE SEQUENCE</scope>
</reference>
<feature type="compositionally biased region" description="Polar residues" evidence="1">
    <location>
        <begin position="15"/>
        <end position="25"/>
    </location>
</feature>
<reference evidence="2" key="2">
    <citation type="journal article" date="2015" name="Fish Shellfish Immunol.">
        <title>Early steps in the European eel (Anguilla anguilla)-Vibrio vulnificus interaction in the gills: Role of the RtxA13 toxin.</title>
        <authorList>
            <person name="Callol A."/>
            <person name="Pajuelo D."/>
            <person name="Ebbesson L."/>
            <person name="Teles M."/>
            <person name="MacKenzie S."/>
            <person name="Amaro C."/>
        </authorList>
    </citation>
    <scope>NUCLEOTIDE SEQUENCE</scope>
</reference>
<organism evidence="2">
    <name type="scientific">Anguilla anguilla</name>
    <name type="common">European freshwater eel</name>
    <name type="synonym">Muraena anguilla</name>
    <dbReference type="NCBI Taxonomy" id="7936"/>
    <lineage>
        <taxon>Eukaryota</taxon>
        <taxon>Metazoa</taxon>
        <taxon>Chordata</taxon>
        <taxon>Craniata</taxon>
        <taxon>Vertebrata</taxon>
        <taxon>Euteleostomi</taxon>
        <taxon>Actinopterygii</taxon>
        <taxon>Neopterygii</taxon>
        <taxon>Teleostei</taxon>
        <taxon>Anguilliformes</taxon>
        <taxon>Anguillidae</taxon>
        <taxon>Anguilla</taxon>
    </lineage>
</organism>
<feature type="region of interest" description="Disordered" evidence="1">
    <location>
        <begin position="1"/>
        <end position="25"/>
    </location>
</feature>
<proteinExistence type="predicted"/>
<protein>
    <submittedName>
        <fullName evidence="2">Uncharacterized protein</fullName>
    </submittedName>
</protein>
<name>A0A0E9RJZ7_ANGAN</name>
<evidence type="ECO:0000313" key="2">
    <source>
        <dbReference type="EMBL" id="JAH28755.1"/>
    </source>
</evidence>
<dbReference type="EMBL" id="GBXM01079822">
    <property type="protein sequence ID" value="JAH28755.1"/>
    <property type="molecule type" value="Transcribed_RNA"/>
</dbReference>
<accession>A0A0E9RJZ7</accession>